<dbReference type="Proteomes" id="UP000093943">
    <property type="component" value="Unassembled WGS sequence"/>
</dbReference>
<reference evidence="2" key="1">
    <citation type="submission" date="2016-06" db="EMBL/GenBank/DDBJ databases">
        <authorList>
            <person name="Sutton G."/>
            <person name="Brinkac L."/>
            <person name="Sanka R."/>
            <person name="Adams M."/>
            <person name="Lau E."/>
            <person name="Sam S."/>
            <person name="Sreng N."/>
            <person name="Him V."/>
            <person name="Kerleguer A."/>
            <person name="Cheng S."/>
        </authorList>
    </citation>
    <scope>NUCLEOTIDE SEQUENCE [LARGE SCALE GENOMIC DNA]</scope>
    <source>
        <strain evidence="2">E1876</strain>
    </source>
</reference>
<comment type="caution">
    <text evidence="1">The sequence shown here is derived from an EMBL/GenBank/DDBJ whole genome shotgun (WGS) entry which is preliminary data.</text>
</comment>
<proteinExistence type="predicted"/>
<gene>
    <name evidence="1" type="ORF">A5710_04005</name>
</gene>
<evidence type="ECO:0000313" key="1">
    <source>
        <dbReference type="EMBL" id="OBI28176.1"/>
    </source>
</evidence>
<sequence length="67" mass="7093">MTTNVSKVFEEAGHIVVTNRAGEIDLEPADAALVAVAMLRLVLEVWPETLSGPTTSASSRLEEVAAK</sequence>
<accession>A0A1A2XTG1</accession>
<evidence type="ECO:0000313" key="2">
    <source>
        <dbReference type="Proteomes" id="UP000093943"/>
    </source>
</evidence>
<dbReference type="RefSeq" id="WP_065019292.1">
    <property type="nucleotide sequence ID" value="NZ_LZKG01000106.1"/>
</dbReference>
<dbReference type="EMBL" id="LZKG01000106">
    <property type="protein sequence ID" value="OBI28176.1"/>
    <property type="molecule type" value="Genomic_DNA"/>
</dbReference>
<protein>
    <submittedName>
        <fullName evidence="1">Uncharacterized protein</fullName>
    </submittedName>
</protein>
<organism evidence="1 2">
    <name type="scientific">Mycolicibacter sinensis (strain JDM601)</name>
    <name type="common">Mycobacterium sinense</name>
    <dbReference type="NCBI Taxonomy" id="875328"/>
    <lineage>
        <taxon>Bacteria</taxon>
        <taxon>Bacillati</taxon>
        <taxon>Actinomycetota</taxon>
        <taxon>Actinomycetes</taxon>
        <taxon>Mycobacteriales</taxon>
        <taxon>Mycobacteriaceae</taxon>
        <taxon>Mycolicibacter</taxon>
    </lineage>
</organism>
<name>A0A1A2XTG1_MYCSD</name>
<dbReference type="AlphaFoldDB" id="A0A1A2XTG1"/>